<dbReference type="RefSeq" id="WP_045251918.1">
    <property type="nucleotide sequence ID" value="NZ_CP099706.1"/>
</dbReference>
<keyword evidence="1" id="KW-0472">Membrane</keyword>
<dbReference type="EMBL" id="JYIT01000085">
    <property type="protein sequence ID" value="KJL18787.1"/>
    <property type="molecule type" value="Genomic_DNA"/>
</dbReference>
<feature type="transmembrane region" description="Helical" evidence="1">
    <location>
        <begin position="48"/>
        <end position="67"/>
    </location>
</feature>
<evidence type="ECO:0000256" key="1">
    <source>
        <dbReference type="SAM" id="Phobius"/>
    </source>
</evidence>
<dbReference type="AlphaFoldDB" id="A0A0F0KD12"/>
<organism evidence="2 3">
    <name type="scientific">Microbacterium azadirachtae</name>
    <dbReference type="NCBI Taxonomy" id="582680"/>
    <lineage>
        <taxon>Bacteria</taxon>
        <taxon>Bacillati</taxon>
        <taxon>Actinomycetota</taxon>
        <taxon>Actinomycetes</taxon>
        <taxon>Micrococcales</taxon>
        <taxon>Microbacteriaceae</taxon>
        <taxon>Microbacterium</taxon>
    </lineage>
</organism>
<dbReference type="Proteomes" id="UP000033448">
    <property type="component" value="Unassembled WGS sequence"/>
</dbReference>
<name>A0A0F0KD12_9MICO</name>
<evidence type="ECO:0000313" key="3">
    <source>
        <dbReference type="Proteomes" id="UP000033448"/>
    </source>
</evidence>
<dbReference type="InterPro" id="IPR021443">
    <property type="entry name" value="DUF3093"/>
</dbReference>
<dbReference type="Pfam" id="PF11292">
    <property type="entry name" value="DUF3093"/>
    <property type="match status" value="1"/>
</dbReference>
<keyword evidence="1" id="KW-1133">Transmembrane helix</keyword>
<dbReference type="OrthoDB" id="3217020at2"/>
<keyword evidence="3" id="KW-1185">Reference proteome</keyword>
<evidence type="ECO:0008006" key="4">
    <source>
        <dbReference type="Google" id="ProtNLM"/>
    </source>
</evidence>
<comment type="caution">
    <text evidence="2">The sequence shown here is derived from an EMBL/GenBank/DDBJ whole genome shotgun (WGS) entry which is preliminary data.</text>
</comment>
<sequence length="165" mass="17166">MQNAPGEARPATVAVRYRERLAPSLWLFLAAALGGPMLALVFVPAGSAVALVIGVVATIAIIALMILGSPRVEVDGRLLRAGRAWIDASWLGEPEIRTGEEARQARGPALPARGWHLIRGGIDGVVVVPNIDPADPAPSWTISTRTPDRLAAAIDAARAAATTSA</sequence>
<proteinExistence type="predicted"/>
<feature type="transmembrane region" description="Helical" evidence="1">
    <location>
        <begin position="21"/>
        <end position="42"/>
    </location>
</feature>
<gene>
    <name evidence="2" type="ORF">RL72_03255</name>
</gene>
<accession>A0A0F0KD12</accession>
<dbReference type="PATRIC" id="fig|582680.7.peg.3316"/>
<protein>
    <recommendedName>
        <fullName evidence="4">DUF3093 domain-containing protein</fullName>
    </recommendedName>
</protein>
<reference evidence="2 3" key="1">
    <citation type="submission" date="2015-02" db="EMBL/GenBank/DDBJ databases">
        <title>Draft genome sequences of ten Microbacterium spp. with emphasis on heavy metal contaminated environments.</title>
        <authorList>
            <person name="Corretto E."/>
        </authorList>
    </citation>
    <scope>NUCLEOTIDE SEQUENCE [LARGE SCALE GENOMIC DNA]</scope>
    <source>
        <strain evidence="2 3">DSM 23848</strain>
    </source>
</reference>
<evidence type="ECO:0000313" key="2">
    <source>
        <dbReference type="EMBL" id="KJL18787.1"/>
    </source>
</evidence>
<keyword evidence="1" id="KW-0812">Transmembrane</keyword>